<gene>
    <name evidence="1" type="ORF">HMPREF9470_04119</name>
</gene>
<organism evidence="1 2">
    <name type="scientific">[Clostridium] citroniae WAL-19142</name>
    <dbReference type="NCBI Taxonomy" id="742734"/>
    <lineage>
        <taxon>Bacteria</taxon>
        <taxon>Bacillati</taxon>
        <taxon>Bacillota</taxon>
        <taxon>Clostridia</taxon>
        <taxon>Lachnospirales</taxon>
        <taxon>Lachnospiraceae</taxon>
        <taxon>Enterocloster</taxon>
    </lineage>
</organism>
<accession>A0A0J9BWM4</accession>
<proteinExistence type="predicted"/>
<dbReference type="PATRIC" id="fig|742734.4.peg.4413"/>
<protein>
    <submittedName>
        <fullName evidence="1">Uncharacterized protein</fullName>
    </submittedName>
</protein>
<name>A0A0J9BWM4_9FIRM</name>
<evidence type="ECO:0000313" key="1">
    <source>
        <dbReference type="EMBL" id="KMW16619.1"/>
    </source>
</evidence>
<comment type="caution">
    <text evidence="1">The sequence shown here is derived from an EMBL/GenBank/DDBJ whole genome shotgun (WGS) entry which is preliminary data.</text>
</comment>
<reference evidence="1 2" key="1">
    <citation type="submission" date="2011-04" db="EMBL/GenBank/DDBJ databases">
        <title>The Genome Sequence of Clostridium citroniae WAL-19142.</title>
        <authorList>
            <consortium name="The Broad Institute Genome Sequencing Platform"/>
            <person name="Earl A."/>
            <person name="Ward D."/>
            <person name="Feldgarden M."/>
            <person name="Gevers D."/>
            <person name="Warren Y.A."/>
            <person name="Tyrrell K.L."/>
            <person name="Citron D.M."/>
            <person name="Goldstein E.J."/>
            <person name="Daigneault M."/>
            <person name="Allen-Vercoe E."/>
            <person name="Young S.K."/>
            <person name="Zeng Q."/>
            <person name="Gargeya S."/>
            <person name="Fitzgerald M."/>
            <person name="Haas B."/>
            <person name="Abouelleil A."/>
            <person name="Alvarado L."/>
            <person name="Arachchi H.M."/>
            <person name="Berlin A."/>
            <person name="Brown A."/>
            <person name="Chapman S.B."/>
            <person name="Chen Z."/>
            <person name="Dunbar C."/>
            <person name="Freedman E."/>
            <person name="Gearin G."/>
            <person name="Gellesch M."/>
            <person name="Goldberg J."/>
            <person name="Griggs A."/>
            <person name="Gujja S."/>
            <person name="Heilman E.R."/>
            <person name="Heiman D."/>
            <person name="Howarth C."/>
            <person name="Larson L."/>
            <person name="Lui A."/>
            <person name="MacDonald P.J."/>
            <person name="Mehta T."/>
            <person name="Montmayeur A."/>
            <person name="Murphy C."/>
            <person name="Neiman D."/>
            <person name="Pearson M."/>
            <person name="Priest M."/>
            <person name="Roberts A."/>
            <person name="Saif S."/>
            <person name="Shea T."/>
            <person name="Shenoy N."/>
            <person name="Sisk P."/>
            <person name="Stolte C."/>
            <person name="Sykes S."/>
            <person name="White J."/>
            <person name="Yandava C."/>
            <person name="Wortman J."/>
            <person name="Nusbaum C."/>
            <person name="Birren B."/>
        </authorList>
    </citation>
    <scope>NUCLEOTIDE SEQUENCE [LARGE SCALE GENOMIC DNA]</scope>
    <source>
        <strain evidence="1 2">WAL-19142</strain>
    </source>
</reference>
<evidence type="ECO:0000313" key="2">
    <source>
        <dbReference type="Proteomes" id="UP000037392"/>
    </source>
</evidence>
<dbReference type="EMBL" id="ADLK01000029">
    <property type="protein sequence ID" value="KMW16619.1"/>
    <property type="molecule type" value="Genomic_DNA"/>
</dbReference>
<dbReference type="AlphaFoldDB" id="A0A0J9BWM4"/>
<sequence>MNQFKAMQMNMDMMNGMYMMMCCVSAWAKN</sequence>
<dbReference type="Proteomes" id="UP000037392">
    <property type="component" value="Unassembled WGS sequence"/>
</dbReference>